<dbReference type="EMBL" id="JANTQA010000063">
    <property type="protein sequence ID" value="KAJ3427096.1"/>
    <property type="molecule type" value="Genomic_DNA"/>
</dbReference>
<keyword evidence="1" id="KW-0812">Transmembrane</keyword>
<name>A0AAV7YB85_9EUKA</name>
<keyword evidence="1" id="KW-0472">Membrane</keyword>
<organism evidence="2 3">
    <name type="scientific">Anaeramoeba flamelloides</name>
    <dbReference type="NCBI Taxonomy" id="1746091"/>
    <lineage>
        <taxon>Eukaryota</taxon>
        <taxon>Metamonada</taxon>
        <taxon>Anaeramoebidae</taxon>
        <taxon>Anaeramoeba</taxon>
    </lineage>
</organism>
<evidence type="ECO:0000256" key="1">
    <source>
        <dbReference type="SAM" id="Phobius"/>
    </source>
</evidence>
<feature type="transmembrane region" description="Helical" evidence="1">
    <location>
        <begin position="70"/>
        <end position="92"/>
    </location>
</feature>
<reference evidence="2" key="1">
    <citation type="submission" date="2022-08" db="EMBL/GenBank/DDBJ databases">
        <title>Novel sulphate-reducing endosymbionts in the free-living metamonad Anaeramoeba.</title>
        <authorList>
            <person name="Jerlstrom-Hultqvist J."/>
            <person name="Cepicka I."/>
            <person name="Gallot-Lavallee L."/>
            <person name="Salas-Leiva D."/>
            <person name="Curtis B.A."/>
            <person name="Zahonova K."/>
            <person name="Pipaliya S."/>
            <person name="Dacks J."/>
            <person name="Roger A.J."/>
        </authorList>
    </citation>
    <scope>NUCLEOTIDE SEQUENCE</scope>
    <source>
        <strain evidence="2">Busselton2</strain>
    </source>
</reference>
<comment type="caution">
    <text evidence="2">The sequence shown here is derived from an EMBL/GenBank/DDBJ whole genome shotgun (WGS) entry which is preliminary data.</text>
</comment>
<evidence type="ECO:0000313" key="3">
    <source>
        <dbReference type="Proteomes" id="UP001146793"/>
    </source>
</evidence>
<accession>A0AAV7YB85</accession>
<dbReference type="AlphaFoldDB" id="A0AAV7YB85"/>
<evidence type="ECO:0000313" key="2">
    <source>
        <dbReference type="EMBL" id="KAJ3427096.1"/>
    </source>
</evidence>
<gene>
    <name evidence="2" type="ORF">M0812_26675</name>
</gene>
<proteinExistence type="predicted"/>
<sequence>MIQAQHFRPVKTKPYVKRRSPLFQEQCVETYEQNTTFTSVRSISHPVSINSCQPRRSLTLYSQPPTKRMIRFYIVSTLILLLSILTAFTVFLQLYSRKRHQSDSLQDNEILGIFEPATTEMDGKFSLFTKKLFQTRSLEQTYE</sequence>
<keyword evidence="1" id="KW-1133">Transmembrane helix</keyword>
<protein>
    <submittedName>
        <fullName evidence="2">Uncharacterized protein</fullName>
    </submittedName>
</protein>
<dbReference type="Proteomes" id="UP001146793">
    <property type="component" value="Unassembled WGS sequence"/>
</dbReference>